<accession>R7YTB4</accession>
<proteinExistence type="predicted"/>
<gene>
    <name evidence="1" type="ORF">W97_04308</name>
</gene>
<sequence length="58" mass="6328">MTAAAQLSDLPPTKFKRELEYKTQASAASEPVLINQSSDLKNSLFEGQAGEEIFILSI</sequence>
<dbReference type="RefSeq" id="XP_007780390.1">
    <property type="nucleotide sequence ID" value="XM_007782200.1"/>
</dbReference>
<dbReference type="EMBL" id="JH767572">
    <property type="protein sequence ID" value="EON65073.1"/>
    <property type="molecule type" value="Genomic_DNA"/>
</dbReference>
<organism evidence="1 2">
    <name type="scientific">Coniosporium apollinis (strain CBS 100218)</name>
    <name type="common">Rock-inhabiting black yeast</name>
    <dbReference type="NCBI Taxonomy" id="1168221"/>
    <lineage>
        <taxon>Eukaryota</taxon>
        <taxon>Fungi</taxon>
        <taxon>Dikarya</taxon>
        <taxon>Ascomycota</taxon>
        <taxon>Pezizomycotina</taxon>
        <taxon>Dothideomycetes</taxon>
        <taxon>Dothideomycetes incertae sedis</taxon>
        <taxon>Coniosporium</taxon>
    </lineage>
</organism>
<protein>
    <submittedName>
        <fullName evidence="1">Uncharacterized protein</fullName>
    </submittedName>
</protein>
<dbReference type="Proteomes" id="UP000016924">
    <property type="component" value="Unassembled WGS sequence"/>
</dbReference>
<evidence type="ECO:0000313" key="2">
    <source>
        <dbReference type="Proteomes" id="UP000016924"/>
    </source>
</evidence>
<keyword evidence="2" id="KW-1185">Reference proteome</keyword>
<dbReference type="AlphaFoldDB" id="R7YTB4"/>
<reference evidence="2" key="1">
    <citation type="submission" date="2012-06" db="EMBL/GenBank/DDBJ databases">
        <title>The genome sequence of Coniosporium apollinis CBS 100218.</title>
        <authorList>
            <consortium name="The Broad Institute Genome Sequencing Platform"/>
            <person name="Cuomo C."/>
            <person name="Gorbushina A."/>
            <person name="Noack S."/>
            <person name="Walker B."/>
            <person name="Young S.K."/>
            <person name="Zeng Q."/>
            <person name="Gargeya S."/>
            <person name="Fitzgerald M."/>
            <person name="Haas B."/>
            <person name="Abouelleil A."/>
            <person name="Alvarado L."/>
            <person name="Arachchi H.M."/>
            <person name="Berlin A.M."/>
            <person name="Chapman S.B."/>
            <person name="Goldberg J."/>
            <person name="Griggs A."/>
            <person name="Gujja S."/>
            <person name="Hansen M."/>
            <person name="Howarth C."/>
            <person name="Imamovic A."/>
            <person name="Larimer J."/>
            <person name="McCowan C."/>
            <person name="Montmayeur A."/>
            <person name="Murphy C."/>
            <person name="Neiman D."/>
            <person name="Pearson M."/>
            <person name="Priest M."/>
            <person name="Roberts A."/>
            <person name="Saif S."/>
            <person name="Shea T."/>
            <person name="Sisk P."/>
            <person name="Sykes S."/>
            <person name="Wortman J."/>
            <person name="Nusbaum C."/>
            <person name="Birren B."/>
        </authorList>
    </citation>
    <scope>NUCLEOTIDE SEQUENCE [LARGE SCALE GENOMIC DNA]</scope>
    <source>
        <strain evidence="2">CBS 100218</strain>
    </source>
</reference>
<dbReference type="GeneID" id="19901619"/>
<name>R7YTB4_CONA1</name>
<evidence type="ECO:0000313" key="1">
    <source>
        <dbReference type="EMBL" id="EON65073.1"/>
    </source>
</evidence>
<dbReference type="HOGENOM" id="CLU_2979005_0_0_1"/>